<protein>
    <submittedName>
        <fullName evidence="1">Uncharacterized protein</fullName>
    </submittedName>
</protein>
<organism evidence="1 2">
    <name type="scientific">Mauremys mutica</name>
    <name type="common">yellowpond turtle</name>
    <dbReference type="NCBI Taxonomy" id="74926"/>
    <lineage>
        <taxon>Eukaryota</taxon>
        <taxon>Metazoa</taxon>
        <taxon>Chordata</taxon>
        <taxon>Craniata</taxon>
        <taxon>Vertebrata</taxon>
        <taxon>Euteleostomi</taxon>
        <taxon>Archelosauria</taxon>
        <taxon>Testudinata</taxon>
        <taxon>Testudines</taxon>
        <taxon>Cryptodira</taxon>
        <taxon>Durocryptodira</taxon>
        <taxon>Testudinoidea</taxon>
        <taxon>Geoemydidae</taxon>
        <taxon>Geoemydinae</taxon>
        <taxon>Mauremys</taxon>
    </lineage>
</organism>
<sequence>MMATQSTHRAIISMTIAIYYWSDQVSIALGTVLTCGKAQSVPWRDDHPKCRQRLGRILRKNKRQSLIQHLIEHAQCLSELGPGKVLSTWQHPLTLAGVASAQHFSGSGP</sequence>
<evidence type="ECO:0000313" key="2">
    <source>
        <dbReference type="Proteomes" id="UP000827986"/>
    </source>
</evidence>
<gene>
    <name evidence="1" type="ORF">KIL84_016532</name>
</gene>
<dbReference type="EMBL" id="JAHDVG010000482">
    <property type="protein sequence ID" value="KAH1172693.1"/>
    <property type="molecule type" value="Genomic_DNA"/>
</dbReference>
<name>A0A9D4AVY5_9SAUR</name>
<evidence type="ECO:0000313" key="1">
    <source>
        <dbReference type="EMBL" id="KAH1172693.1"/>
    </source>
</evidence>
<dbReference type="Proteomes" id="UP000827986">
    <property type="component" value="Unassembled WGS sequence"/>
</dbReference>
<keyword evidence="2" id="KW-1185">Reference proteome</keyword>
<accession>A0A9D4AVY5</accession>
<proteinExistence type="predicted"/>
<dbReference type="AlphaFoldDB" id="A0A9D4AVY5"/>
<reference evidence="1" key="1">
    <citation type="submission" date="2021-09" db="EMBL/GenBank/DDBJ databases">
        <title>The genome of Mauremys mutica provides insights into the evolution of semi-aquatic lifestyle.</title>
        <authorList>
            <person name="Gong S."/>
            <person name="Gao Y."/>
        </authorList>
    </citation>
    <scope>NUCLEOTIDE SEQUENCE</scope>
    <source>
        <strain evidence="1">MM-2020</strain>
        <tissue evidence="1">Muscle</tissue>
    </source>
</reference>
<comment type="caution">
    <text evidence="1">The sequence shown here is derived from an EMBL/GenBank/DDBJ whole genome shotgun (WGS) entry which is preliminary data.</text>
</comment>